<protein>
    <submittedName>
        <fullName evidence="1">Uncharacterized protein</fullName>
    </submittedName>
</protein>
<accession>A0AAJ6LYV4</accession>
<organism evidence="1 2">
    <name type="scientific">Pseudomonas coleopterorum</name>
    <dbReference type="NCBI Taxonomy" id="1605838"/>
    <lineage>
        <taxon>Bacteria</taxon>
        <taxon>Pseudomonadati</taxon>
        <taxon>Pseudomonadota</taxon>
        <taxon>Gammaproteobacteria</taxon>
        <taxon>Pseudomonadales</taxon>
        <taxon>Pseudomonadaceae</taxon>
        <taxon>Pseudomonas</taxon>
    </lineage>
</organism>
<evidence type="ECO:0000313" key="2">
    <source>
        <dbReference type="Proteomes" id="UP001258207"/>
    </source>
</evidence>
<dbReference type="EMBL" id="CP134081">
    <property type="protein sequence ID" value="WNC09315.1"/>
    <property type="molecule type" value="Genomic_DNA"/>
</dbReference>
<gene>
    <name evidence="1" type="ORF">RI108_18920</name>
</gene>
<evidence type="ECO:0000313" key="1">
    <source>
        <dbReference type="EMBL" id="WNC09315.1"/>
    </source>
</evidence>
<name>A0AAJ6LYV4_9PSED</name>
<reference evidence="1" key="1">
    <citation type="submission" date="2023-09" db="EMBL/GenBank/DDBJ databases">
        <title>First report of Pseudomonas coleopterorum DJ13 causing leaf spot on Rhododendron pulchrum Sweet in China.</title>
        <authorList>
            <person name="Zhang Y."/>
        </authorList>
    </citation>
    <scope>NUCLEOTIDE SEQUENCE</scope>
    <source>
        <strain evidence="1">DJ13</strain>
    </source>
</reference>
<dbReference type="Proteomes" id="UP001258207">
    <property type="component" value="Chromosome"/>
</dbReference>
<proteinExistence type="predicted"/>
<dbReference type="RefSeq" id="WP_310791741.1">
    <property type="nucleotide sequence ID" value="NZ_CP134081.1"/>
</dbReference>
<sequence length="77" mass="8511">MSNHTYLAKRIQESLDVISILAEVLICNGGHKDNENDDNGAQIDARGKEGIHQAIRLIALASHKEFCQLATELEIPE</sequence>
<dbReference type="AlphaFoldDB" id="A0AAJ6LYV4"/>